<feature type="domain" description="BAR" evidence="7">
    <location>
        <begin position="622"/>
        <end position="839"/>
    </location>
</feature>
<dbReference type="CDD" id="cd00160">
    <property type="entry name" value="RhoGEF"/>
    <property type="match status" value="1"/>
</dbReference>
<dbReference type="InterPro" id="IPR035899">
    <property type="entry name" value="DBL_dom_sf"/>
</dbReference>
<dbReference type="PROSITE" id="PS51021">
    <property type="entry name" value="BAR"/>
    <property type="match status" value="1"/>
</dbReference>
<dbReference type="InterPro" id="IPR004148">
    <property type="entry name" value="BAR_dom"/>
</dbReference>
<evidence type="ECO:0000259" key="6">
    <source>
        <dbReference type="PROSITE" id="PS50010"/>
    </source>
</evidence>
<evidence type="ECO:0000256" key="2">
    <source>
        <dbReference type="ARBA" id="ARBA00022658"/>
    </source>
</evidence>
<dbReference type="PROSITE" id="PS50010">
    <property type="entry name" value="DH_2"/>
    <property type="match status" value="1"/>
</dbReference>
<feature type="compositionally biased region" description="Polar residues" evidence="4">
    <location>
        <begin position="892"/>
        <end position="919"/>
    </location>
</feature>
<feature type="region of interest" description="Disordered" evidence="4">
    <location>
        <begin position="194"/>
        <end position="225"/>
    </location>
</feature>
<dbReference type="SUPFAM" id="SSF103657">
    <property type="entry name" value="BAR/IMD domain-like"/>
    <property type="match status" value="1"/>
</dbReference>
<dbReference type="PANTHER" id="PTHR22834:SF20">
    <property type="entry name" value="SH3 DOMAIN-CONTAINING PROTEIN"/>
    <property type="match status" value="1"/>
</dbReference>
<dbReference type="SMART" id="SM00326">
    <property type="entry name" value="SH3"/>
    <property type="match status" value="1"/>
</dbReference>
<dbReference type="InterPro" id="IPR036028">
    <property type="entry name" value="SH3-like_dom_sf"/>
</dbReference>
<proteinExistence type="predicted"/>
<dbReference type="GO" id="GO:0032955">
    <property type="term" value="P:regulation of division septum assembly"/>
    <property type="evidence" value="ECO:0007669"/>
    <property type="project" value="TreeGrafter"/>
</dbReference>
<dbReference type="Proteomes" id="UP001212152">
    <property type="component" value="Unassembled WGS sequence"/>
</dbReference>
<accession>A0AAD5TCB6</accession>
<feature type="region of interest" description="Disordered" evidence="4">
    <location>
        <begin position="349"/>
        <end position="403"/>
    </location>
</feature>
<feature type="compositionally biased region" description="Low complexity" evidence="4">
    <location>
        <begin position="353"/>
        <end position="377"/>
    </location>
</feature>
<feature type="domain" description="SH3" evidence="5">
    <location>
        <begin position="1013"/>
        <end position="1074"/>
    </location>
</feature>
<feature type="compositionally biased region" description="Low complexity" evidence="4">
    <location>
        <begin position="947"/>
        <end position="983"/>
    </location>
</feature>
<dbReference type="Pfam" id="PF03114">
    <property type="entry name" value="BAR"/>
    <property type="match status" value="1"/>
</dbReference>
<evidence type="ECO:0000256" key="4">
    <source>
        <dbReference type="SAM" id="MobiDB-lite"/>
    </source>
</evidence>
<dbReference type="SUPFAM" id="SSF50044">
    <property type="entry name" value="SH3-domain"/>
    <property type="match status" value="1"/>
</dbReference>
<keyword evidence="1 3" id="KW-0728">SH3 domain</keyword>
<dbReference type="PANTHER" id="PTHR22834">
    <property type="entry name" value="NUCLEAR FUSION PROTEIN FUS2"/>
    <property type="match status" value="1"/>
</dbReference>
<gene>
    <name evidence="8" type="ORF">HDU87_000615</name>
</gene>
<dbReference type="PRINTS" id="PR01887">
    <property type="entry name" value="SPECTRNALPHA"/>
</dbReference>
<dbReference type="Gene3D" id="2.30.30.40">
    <property type="entry name" value="SH3 Domains"/>
    <property type="match status" value="1"/>
</dbReference>
<feature type="region of interest" description="Disordered" evidence="4">
    <location>
        <begin position="892"/>
        <end position="1014"/>
    </location>
</feature>
<protein>
    <recommendedName>
        <fullName evidence="10">Scaffold protein Tuba</fullName>
    </recommendedName>
</protein>
<evidence type="ECO:0000259" key="7">
    <source>
        <dbReference type="PROSITE" id="PS51021"/>
    </source>
</evidence>
<feature type="compositionally biased region" description="Basic and acidic residues" evidence="4">
    <location>
        <begin position="1"/>
        <end position="11"/>
    </location>
</feature>
<evidence type="ECO:0008006" key="10">
    <source>
        <dbReference type="Google" id="ProtNLM"/>
    </source>
</evidence>
<dbReference type="Gene3D" id="1.20.900.10">
    <property type="entry name" value="Dbl homology (DH) domain"/>
    <property type="match status" value="1"/>
</dbReference>
<dbReference type="GO" id="GO:0005085">
    <property type="term" value="F:guanyl-nucleotide exchange factor activity"/>
    <property type="evidence" value="ECO:0007669"/>
    <property type="project" value="UniProtKB-KW"/>
</dbReference>
<feature type="compositionally biased region" description="Pro residues" evidence="4">
    <location>
        <begin position="998"/>
        <end position="1013"/>
    </location>
</feature>
<dbReference type="CDD" id="cd00174">
    <property type="entry name" value="SH3"/>
    <property type="match status" value="1"/>
</dbReference>
<feature type="compositionally biased region" description="Polar residues" evidence="4">
    <location>
        <begin position="378"/>
        <end position="388"/>
    </location>
</feature>
<dbReference type="InterPro" id="IPR001452">
    <property type="entry name" value="SH3_domain"/>
</dbReference>
<feature type="domain" description="DH" evidence="6">
    <location>
        <begin position="400"/>
        <end position="586"/>
    </location>
</feature>
<evidence type="ECO:0000313" key="8">
    <source>
        <dbReference type="EMBL" id="KAJ3169393.1"/>
    </source>
</evidence>
<dbReference type="EMBL" id="JADGJQ010000107">
    <property type="protein sequence ID" value="KAJ3169393.1"/>
    <property type="molecule type" value="Genomic_DNA"/>
</dbReference>
<dbReference type="PROSITE" id="PS50002">
    <property type="entry name" value="SH3"/>
    <property type="match status" value="1"/>
</dbReference>
<dbReference type="PRINTS" id="PR00452">
    <property type="entry name" value="SH3DOMAIN"/>
</dbReference>
<keyword evidence="2" id="KW-0344">Guanine-nucleotide releasing factor</keyword>
<evidence type="ECO:0000256" key="3">
    <source>
        <dbReference type="PROSITE-ProRule" id="PRU00192"/>
    </source>
</evidence>
<evidence type="ECO:0000259" key="5">
    <source>
        <dbReference type="PROSITE" id="PS50002"/>
    </source>
</evidence>
<dbReference type="InterPro" id="IPR027267">
    <property type="entry name" value="AH/BAR_dom_sf"/>
</dbReference>
<keyword evidence="9" id="KW-1185">Reference proteome</keyword>
<comment type="caution">
    <text evidence="8">The sequence shown here is derived from an EMBL/GenBank/DDBJ whole genome shotgun (WGS) entry which is preliminary data.</text>
</comment>
<dbReference type="GO" id="GO:0005737">
    <property type="term" value="C:cytoplasm"/>
    <property type="evidence" value="ECO:0007669"/>
    <property type="project" value="InterPro"/>
</dbReference>
<evidence type="ECO:0000256" key="1">
    <source>
        <dbReference type="ARBA" id="ARBA00022443"/>
    </source>
</evidence>
<feature type="region of interest" description="Disordered" evidence="4">
    <location>
        <begin position="1"/>
        <end position="137"/>
    </location>
</feature>
<dbReference type="SMART" id="SM00721">
    <property type="entry name" value="BAR"/>
    <property type="match status" value="1"/>
</dbReference>
<dbReference type="InterPro" id="IPR051492">
    <property type="entry name" value="Dynamin-Rho_GEF"/>
</dbReference>
<evidence type="ECO:0000313" key="9">
    <source>
        <dbReference type="Proteomes" id="UP001212152"/>
    </source>
</evidence>
<sequence length="1075" mass="116529">MADRPADDEPRSPSAGVGSLAKFFEAQMPTSTDSLGPPDRRQSTLFPSRSQDSSRRSSAVVAPPNWRSPSESSVNIPASQWSSRNASASTLATTRRVNASQANVANSNDDMFKRRSIHNSSPNVRNSVASSSEEDVSAAKRLSVSRLSMMFDGGFDVHAANRNGVPGMGSHSSGHGPAIPSHFPVQQTLFAGQRRSVSNPASHHHHASDPRLPTSPLRNNSPLNASCHIEVPDKVPVKQRIALLAASSHAPSMAGLQSSRSTSSIYIPRDVTPLPPTIHIESNGAGAAPAPHYSSPVPPATSPASPAFKRRAKPPAVAPSPASQGKIPIPSGLDPARFGTSPVLVMPLPPSEAASRPLSVASSSTSAEAPPSNASTAQSPGPSTNGHTAETPPPPSKDAKRENIIRELITTEKGFLKDMEVLLDVYALPASQTQVLTEKELRNLFSNLDVVISTSRALLEMLEAAIGAPDQWIGEAFNQMMRKLETTYCEYCKHNEAAMAKLAEFASPECKPEVKEFLKDCQAKLQGRTGAWDLGSLVIKPVQRVLKYPLLIKQLLKETPPDHPDFEQLVKAATDIELVAEKINEVKKRKDIVEKYVDGKGNVNVIHGFTKKWTRGTQQFKKATGFVDGMITSDALYDALVEKMDQQQRDVAQLGMHLQHWLGRLKQVFDLQEVLAAAFEDLYALDRDASRNDEADSFYALQEYEKACVRSGIAAWREADNQVRMVIQPALDVLARKFREPQVVMRKRDKKLLDYERVEAIRARGEQVDKSLSESASAYSSIHAQLIEELPRFLDLVAKYIDVVAAHIADMQAKVHRDIADNLRPIAEAFPSTGRTIIEDFAAAMAPGSSLEIQTRSLALLARWREGIWDNGMSVGADPYFINDAWGSGRTSVATNGNDDYMRQSTGIPANMRGRSSPSLFPGAGPMMRQGSSASVNNPSRLIDLDSPGSSSPTPSSSQYLSAQLQQTLIPSPYSASASAHSSTTNFSRLPSNLDGVPLPPAPSPPPRTPSPPLGFEAVALYDFEADLVEELDLKEGDIINVLSAEERGGEWWFGVVGDRQGWFPGTYVERVAGG</sequence>
<name>A0AAD5TCB6_9FUNG</name>
<dbReference type="SMART" id="SM00325">
    <property type="entry name" value="RhoGEF"/>
    <property type="match status" value="1"/>
</dbReference>
<feature type="region of interest" description="Disordered" evidence="4">
    <location>
        <begin position="162"/>
        <end position="182"/>
    </location>
</feature>
<dbReference type="InterPro" id="IPR000219">
    <property type="entry name" value="DH_dom"/>
</dbReference>
<organism evidence="8 9">
    <name type="scientific">Geranomyces variabilis</name>
    <dbReference type="NCBI Taxonomy" id="109894"/>
    <lineage>
        <taxon>Eukaryota</taxon>
        <taxon>Fungi</taxon>
        <taxon>Fungi incertae sedis</taxon>
        <taxon>Chytridiomycota</taxon>
        <taxon>Chytridiomycota incertae sedis</taxon>
        <taxon>Chytridiomycetes</taxon>
        <taxon>Spizellomycetales</taxon>
        <taxon>Powellomycetaceae</taxon>
        <taxon>Geranomyces</taxon>
    </lineage>
</organism>
<dbReference type="Pfam" id="PF00018">
    <property type="entry name" value="SH3_1"/>
    <property type="match status" value="1"/>
</dbReference>
<reference evidence="8" key="1">
    <citation type="submission" date="2020-05" db="EMBL/GenBank/DDBJ databases">
        <title>Phylogenomic resolution of chytrid fungi.</title>
        <authorList>
            <person name="Stajich J.E."/>
            <person name="Amses K."/>
            <person name="Simmons R."/>
            <person name="Seto K."/>
            <person name="Myers J."/>
            <person name="Bonds A."/>
            <person name="Quandt C.A."/>
            <person name="Barry K."/>
            <person name="Liu P."/>
            <person name="Grigoriev I."/>
            <person name="Longcore J.E."/>
            <person name="James T.Y."/>
        </authorList>
    </citation>
    <scope>NUCLEOTIDE SEQUENCE</scope>
    <source>
        <strain evidence="8">JEL0379</strain>
    </source>
</reference>
<feature type="compositionally biased region" description="Low complexity" evidence="4">
    <location>
        <begin position="97"/>
        <end position="108"/>
    </location>
</feature>
<dbReference type="GO" id="GO:0031991">
    <property type="term" value="P:regulation of actomyosin contractile ring contraction"/>
    <property type="evidence" value="ECO:0007669"/>
    <property type="project" value="TreeGrafter"/>
</dbReference>
<dbReference type="Gene3D" id="1.20.1270.60">
    <property type="entry name" value="Arfaptin homology (AH) domain/BAR domain"/>
    <property type="match status" value="1"/>
</dbReference>
<feature type="compositionally biased region" description="Polar residues" evidence="4">
    <location>
        <begin position="67"/>
        <end position="96"/>
    </location>
</feature>
<dbReference type="AlphaFoldDB" id="A0AAD5TCB6"/>
<dbReference type="Pfam" id="PF00621">
    <property type="entry name" value="RhoGEF"/>
    <property type="match status" value="1"/>
</dbReference>
<feature type="compositionally biased region" description="Polar residues" evidence="4">
    <location>
        <begin position="930"/>
        <end position="940"/>
    </location>
</feature>
<dbReference type="SUPFAM" id="SSF48065">
    <property type="entry name" value="DBL homology domain (DH-domain)"/>
    <property type="match status" value="1"/>
</dbReference>
<feature type="region of interest" description="Disordered" evidence="4">
    <location>
        <begin position="281"/>
        <end position="335"/>
    </location>
</feature>